<dbReference type="OrthoDB" id="5946976at2759"/>
<dbReference type="GO" id="GO:0008233">
    <property type="term" value="F:peptidase activity"/>
    <property type="evidence" value="ECO:0007669"/>
    <property type="project" value="TreeGrafter"/>
</dbReference>
<feature type="domain" description="Beta-lactamase-related" evidence="1">
    <location>
        <begin position="35"/>
        <end position="147"/>
    </location>
</feature>
<dbReference type="EMBL" id="CADEPM010000005">
    <property type="protein sequence ID" value="CAB3406866.1"/>
    <property type="molecule type" value="Genomic_DNA"/>
</dbReference>
<dbReference type="Proteomes" id="UP000494206">
    <property type="component" value="Unassembled WGS sequence"/>
</dbReference>
<protein>
    <recommendedName>
        <fullName evidence="1">Beta-lactamase-related domain-containing protein</fullName>
    </recommendedName>
</protein>
<dbReference type="Pfam" id="PF00144">
    <property type="entry name" value="Beta-lactamase"/>
    <property type="match status" value="1"/>
</dbReference>
<dbReference type="Gene3D" id="3.40.710.10">
    <property type="entry name" value="DD-peptidase/beta-lactamase superfamily"/>
    <property type="match status" value="1"/>
</dbReference>
<reference evidence="2 3" key="1">
    <citation type="submission" date="2020-04" db="EMBL/GenBank/DDBJ databases">
        <authorList>
            <person name="Laetsch R D."/>
            <person name="Stevens L."/>
            <person name="Kumar S."/>
            <person name="Blaxter L. M."/>
        </authorList>
    </citation>
    <scope>NUCLEOTIDE SEQUENCE [LARGE SCALE GENOMIC DNA]</scope>
</reference>
<proteinExistence type="predicted"/>
<evidence type="ECO:0000259" key="1">
    <source>
        <dbReference type="Pfam" id="PF00144"/>
    </source>
</evidence>
<organism evidence="2 3">
    <name type="scientific">Caenorhabditis bovis</name>
    <dbReference type="NCBI Taxonomy" id="2654633"/>
    <lineage>
        <taxon>Eukaryota</taxon>
        <taxon>Metazoa</taxon>
        <taxon>Ecdysozoa</taxon>
        <taxon>Nematoda</taxon>
        <taxon>Chromadorea</taxon>
        <taxon>Rhabditida</taxon>
        <taxon>Rhabditina</taxon>
        <taxon>Rhabditomorpha</taxon>
        <taxon>Rhabditoidea</taxon>
        <taxon>Rhabditidae</taxon>
        <taxon>Peloderinae</taxon>
        <taxon>Caenorhabditis</taxon>
    </lineage>
</organism>
<sequence length="154" mass="16832">MSKFVLAASAAVPIAYSLREPPHDGLEAKKRKARGIITKFMIVNGIPGLSIGVSKNGEKIWSEGFGYANIESSAKCSEDTVMRIASISKPITATIAARLIEAGKLDIDKDIRHYLPSFPEKNFSGKPVTITTRQLLSHSAGIRHYHNEKVINDN</sequence>
<dbReference type="GO" id="GO:0019216">
    <property type="term" value="P:regulation of lipid metabolic process"/>
    <property type="evidence" value="ECO:0007669"/>
    <property type="project" value="TreeGrafter"/>
</dbReference>
<dbReference type="InterPro" id="IPR052794">
    <property type="entry name" value="Mito_Ser_Protease_LACTB"/>
</dbReference>
<dbReference type="PANTHER" id="PTHR46520">
    <property type="entry name" value="SERINE BETA-LACTAMASE-LIKE PROTEIN LACTB, MITOCHONDRIAL"/>
    <property type="match status" value="1"/>
</dbReference>
<dbReference type="InterPro" id="IPR012338">
    <property type="entry name" value="Beta-lactam/transpept-like"/>
</dbReference>
<dbReference type="SUPFAM" id="SSF56601">
    <property type="entry name" value="beta-lactamase/transpeptidase-like"/>
    <property type="match status" value="1"/>
</dbReference>
<keyword evidence="3" id="KW-1185">Reference proteome</keyword>
<gene>
    <name evidence="2" type="ORF">CBOVIS_LOCUS8878</name>
</gene>
<evidence type="ECO:0000313" key="3">
    <source>
        <dbReference type="Proteomes" id="UP000494206"/>
    </source>
</evidence>
<comment type="caution">
    <text evidence="2">The sequence shown here is derived from an EMBL/GenBank/DDBJ whole genome shotgun (WGS) entry which is preliminary data.</text>
</comment>
<dbReference type="PANTHER" id="PTHR46520:SF1">
    <property type="entry name" value="SERINE BETA-LACTAMASE-LIKE PROTEIN LACTB, MITOCHONDRIAL"/>
    <property type="match status" value="1"/>
</dbReference>
<evidence type="ECO:0000313" key="2">
    <source>
        <dbReference type="EMBL" id="CAB3406866.1"/>
    </source>
</evidence>
<dbReference type="GO" id="GO:0006508">
    <property type="term" value="P:proteolysis"/>
    <property type="evidence" value="ECO:0007669"/>
    <property type="project" value="TreeGrafter"/>
</dbReference>
<accession>A0A8S1EZV6</accession>
<dbReference type="AlphaFoldDB" id="A0A8S1EZV6"/>
<name>A0A8S1EZV6_9PELO</name>
<dbReference type="InterPro" id="IPR001466">
    <property type="entry name" value="Beta-lactam-related"/>
</dbReference>
<dbReference type="GO" id="GO:0005739">
    <property type="term" value="C:mitochondrion"/>
    <property type="evidence" value="ECO:0007669"/>
    <property type="project" value="TreeGrafter"/>
</dbReference>